<dbReference type="OrthoDB" id="422187at2759"/>
<dbReference type="InterPro" id="IPR051182">
    <property type="entry name" value="Euk_NMN_adenylyltrnsfrase"/>
</dbReference>
<dbReference type="InterPro" id="IPR014729">
    <property type="entry name" value="Rossmann-like_a/b/a_fold"/>
</dbReference>
<dbReference type="Gene3D" id="3.40.50.620">
    <property type="entry name" value="HUPs"/>
    <property type="match status" value="1"/>
</dbReference>
<feature type="non-terminal residue" evidence="1">
    <location>
        <position position="1"/>
    </location>
</feature>
<dbReference type="GO" id="GO:0009435">
    <property type="term" value="P:NAD+ biosynthetic process"/>
    <property type="evidence" value="ECO:0007669"/>
    <property type="project" value="TreeGrafter"/>
</dbReference>
<dbReference type="PANTHER" id="PTHR12039">
    <property type="entry name" value="NICOTINAMIDE MONONUCLEOTIDE ADENYLYLTRANSFERASE"/>
    <property type="match status" value="1"/>
</dbReference>
<protein>
    <recommendedName>
        <fullName evidence="2">Nicotinamide-nucleotide adenylyltransferase</fullName>
    </recommendedName>
</protein>
<reference evidence="1" key="1">
    <citation type="submission" date="2020-11" db="EMBL/GenBank/DDBJ databases">
        <authorList>
            <person name="Tran Van P."/>
        </authorList>
    </citation>
    <scope>NUCLEOTIDE SEQUENCE</scope>
</reference>
<dbReference type="AlphaFoldDB" id="A0A7R8WUG1"/>
<proteinExistence type="predicted"/>
<organism evidence="1">
    <name type="scientific">Cyprideis torosa</name>
    <dbReference type="NCBI Taxonomy" id="163714"/>
    <lineage>
        <taxon>Eukaryota</taxon>
        <taxon>Metazoa</taxon>
        <taxon>Ecdysozoa</taxon>
        <taxon>Arthropoda</taxon>
        <taxon>Crustacea</taxon>
        <taxon>Oligostraca</taxon>
        <taxon>Ostracoda</taxon>
        <taxon>Podocopa</taxon>
        <taxon>Podocopida</taxon>
        <taxon>Cytherocopina</taxon>
        <taxon>Cytheroidea</taxon>
        <taxon>Cytherideidae</taxon>
        <taxon>Cyprideis</taxon>
    </lineage>
</organism>
<accession>A0A7R8WUG1</accession>
<gene>
    <name evidence="1" type="ORF">CTOB1V02_LOCUS15262</name>
</gene>
<name>A0A7R8WUG1_9CRUS</name>
<evidence type="ECO:0000313" key="1">
    <source>
        <dbReference type="EMBL" id="CAD7237447.1"/>
    </source>
</evidence>
<dbReference type="SUPFAM" id="SSF52374">
    <property type="entry name" value="Nucleotidylyl transferase"/>
    <property type="match status" value="1"/>
</dbReference>
<sequence>MVRLAVEDSDWLHLSDWESVQTGWVRTRTVLEYHQNAINRYLGKASGEGEEEDPELLSASADALTTSKKVQTEVEDWLQGQADASDDVRVRLLCGADLLESFAVPGLWEDEDIETIVRDFGIVCISREGSNPQKFVYENDVLTRHQRRIDIVTEWISNEISATKVRRAIRRGESI</sequence>
<dbReference type="GO" id="GO:0004515">
    <property type="term" value="F:nicotinate-nucleotide adenylyltransferase activity"/>
    <property type="evidence" value="ECO:0007669"/>
    <property type="project" value="TreeGrafter"/>
</dbReference>
<dbReference type="PANTHER" id="PTHR12039:SF0">
    <property type="entry name" value="NICOTINAMIDE-NUCLEOTIDE ADENYLYLTRANSFERASE"/>
    <property type="match status" value="1"/>
</dbReference>
<dbReference type="GO" id="GO:0000309">
    <property type="term" value="F:nicotinamide-nucleotide adenylyltransferase activity"/>
    <property type="evidence" value="ECO:0007669"/>
    <property type="project" value="TreeGrafter"/>
</dbReference>
<dbReference type="EMBL" id="OB688209">
    <property type="protein sequence ID" value="CAD7237447.1"/>
    <property type="molecule type" value="Genomic_DNA"/>
</dbReference>
<evidence type="ECO:0008006" key="2">
    <source>
        <dbReference type="Google" id="ProtNLM"/>
    </source>
</evidence>